<dbReference type="EMBL" id="CP080034">
    <property type="protein sequence ID" value="QYC09322.1"/>
    <property type="molecule type" value="Genomic_DNA"/>
</dbReference>
<proteinExistence type="predicted"/>
<evidence type="ECO:0000259" key="1">
    <source>
        <dbReference type="PROSITE" id="PS50943"/>
    </source>
</evidence>
<dbReference type="RefSeq" id="WP_219354931.1">
    <property type="nucleotide sequence ID" value="NZ_CP080034.1"/>
</dbReference>
<dbReference type="CDD" id="cd00093">
    <property type="entry name" value="HTH_XRE"/>
    <property type="match status" value="1"/>
</dbReference>
<evidence type="ECO:0000313" key="3">
    <source>
        <dbReference type="Proteomes" id="UP000824334"/>
    </source>
</evidence>
<dbReference type="InterPro" id="IPR001387">
    <property type="entry name" value="Cro/C1-type_HTH"/>
</dbReference>
<feature type="domain" description="HTH cro/C1-type" evidence="1">
    <location>
        <begin position="18"/>
        <end position="72"/>
    </location>
</feature>
<reference evidence="2 3" key="1">
    <citation type="submission" date="2021-07" db="EMBL/GenBank/DDBJ databases">
        <title>Isolation and characterization of bacteria from a gold mining with a capacity of golden bioaccumulation.</title>
        <authorList>
            <person name="Yang X.J."/>
        </authorList>
    </citation>
    <scope>NUCLEOTIDE SEQUENCE [LARGE SCALE GENOMIC DNA]</scope>
    <source>
        <strain evidence="2 3">Au29</strain>
    </source>
</reference>
<dbReference type="GeneID" id="94375990"/>
<sequence length="115" mass="12373">MAKVAEDKEVTTRIAENIDSRRAALGLSQVQLADVLGVSFQQVQKYLAGKNRVPSDKMPALAKALRCSIGELYGAEEATVIGAERLLRAWGDLPTGQREAITDLVEALAAQDHPS</sequence>
<protein>
    <submittedName>
        <fullName evidence="2">Helix-turn-helix domain-containing protein</fullName>
    </submittedName>
</protein>
<dbReference type="SMART" id="SM00530">
    <property type="entry name" value="HTH_XRE"/>
    <property type="match status" value="1"/>
</dbReference>
<evidence type="ECO:0000313" key="2">
    <source>
        <dbReference type="EMBL" id="QYC09322.1"/>
    </source>
</evidence>
<name>A0ABX8TDR5_9CAUL</name>
<dbReference type="PROSITE" id="PS50943">
    <property type="entry name" value="HTH_CROC1"/>
    <property type="match status" value="1"/>
</dbReference>
<accession>A0ABX8TDR5</accession>
<keyword evidence="3" id="KW-1185">Reference proteome</keyword>
<dbReference type="Proteomes" id="UP000824334">
    <property type="component" value="Chromosome"/>
</dbReference>
<gene>
    <name evidence="2" type="ORF">KWG56_11970</name>
</gene>
<organism evidence="2 3">
    <name type="scientific">Brevundimonas nasdae</name>
    <dbReference type="NCBI Taxonomy" id="172043"/>
    <lineage>
        <taxon>Bacteria</taxon>
        <taxon>Pseudomonadati</taxon>
        <taxon>Pseudomonadota</taxon>
        <taxon>Alphaproteobacteria</taxon>
        <taxon>Caulobacterales</taxon>
        <taxon>Caulobacteraceae</taxon>
        <taxon>Brevundimonas</taxon>
    </lineage>
</organism>
<dbReference type="Pfam" id="PF01381">
    <property type="entry name" value="HTH_3"/>
    <property type="match status" value="1"/>
</dbReference>